<dbReference type="Pfam" id="PF13303">
    <property type="entry name" value="PTS_EIIC_2"/>
    <property type="match status" value="1"/>
</dbReference>
<dbReference type="RefSeq" id="WP_023015513.1">
    <property type="nucleotide sequence ID" value="NZ_AXDY01000005.1"/>
</dbReference>
<evidence type="ECO:0000256" key="2">
    <source>
        <dbReference type="ARBA" id="ARBA00022448"/>
    </source>
</evidence>
<reference evidence="10 11" key="1">
    <citation type="journal article" date="2013" name="Genome Announc.">
        <title>Draft Genome Sequence of Staphylococcus simulans UMC-CNS-990, Isolated from a Case of Chronic Bovine Mastitis.</title>
        <authorList>
            <person name="Calcutt M.J."/>
            <person name="Foecking M.F."/>
            <person name="Hsieh H.Y."/>
            <person name="Perry J."/>
            <person name="Stewart G.C."/>
            <person name="Middleton J.R."/>
        </authorList>
    </citation>
    <scope>NUCLEOTIDE SEQUENCE [LARGE SCALE GENOMIC DNA]</scope>
    <source>
        <strain evidence="10 11">UMC-CNS-990</strain>
    </source>
</reference>
<evidence type="ECO:0000256" key="3">
    <source>
        <dbReference type="ARBA" id="ARBA00022475"/>
    </source>
</evidence>
<evidence type="ECO:0000256" key="6">
    <source>
        <dbReference type="ARBA" id="ARBA00022989"/>
    </source>
</evidence>
<evidence type="ECO:0000313" key="11">
    <source>
        <dbReference type="Proteomes" id="UP000017131"/>
    </source>
</evidence>
<keyword evidence="7 8" id="KW-0472">Membrane</keyword>
<evidence type="ECO:0000256" key="8">
    <source>
        <dbReference type="SAM" id="Phobius"/>
    </source>
</evidence>
<feature type="domain" description="Phosphotransferase system EIIC" evidence="9">
    <location>
        <begin position="26"/>
        <end position="359"/>
    </location>
</feature>
<feature type="transmembrane region" description="Helical" evidence="8">
    <location>
        <begin position="145"/>
        <end position="166"/>
    </location>
</feature>
<comment type="subcellular location">
    <subcellularLocation>
        <location evidence="1">Cell membrane</location>
        <topology evidence="1">Multi-pass membrane protein</topology>
    </subcellularLocation>
</comment>
<protein>
    <recommendedName>
        <fullName evidence="9">Phosphotransferase system EIIC domain-containing protein</fullName>
    </recommendedName>
</protein>
<keyword evidence="4" id="KW-0762">Sugar transport</keyword>
<evidence type="ECO:0000259" key="9">
    <source>
        <dbReference type="Pfam" id="PF13303"/>
    </source>
</evidence>
<proteinExistence type="predicted"/>
<comment type="caution">
    <text evidence="10">The sequence shown here is derived from an EMBL/GenBank/DDBJ whole genome shotgun (WGS) entry which is preliminary data.</text>
</comment>
<keyword evidence="6 8" id="KW-1133">Transmembrane helix</keyword>
<feature type="transmembrane region" description="Helical" evidence="8">
    <location>
        <begin position="220"/>
        <end position="242"/>
    </location>
</feature>
<feature type="transmembrane region" description="Helical" evidence="8">
    <location>
        <begin position="270"/>
        <end position="291"/>
    </location>
</feature>
<dbReference type="EMBL" id="AXDY01000005">
    <property type="protein sequence ID" value="ERS93383.1"/>
    <property type="molecule type" value="Genomic_DNA"/>
</dbReference>
<accession>A0ABN0PCN1</accession>
<dbReference type="InterPro" id="IPR003352">
    <property type="entry name" value="PTS_EIIC"/>
</dbReference>
<gene>
    <name evidence="10" type="ORF">SSIM_06685</name>
</gene>
<organism evidence="10 11">
    <name type="scientific">Staphylococcus simulans UMC-CNS-990</name>
    <dbReference type="NCBI Taxonomy" id="1405498"/>
    <lineage>
        <taxon>Bacteria</taxon>
        <taxon>Bacillati</taxon>
        <taxon>Bacillota</taxon>
        <taxon>Bacilli</taxon>
        <taxon>Bacillales</taxon>
        <taxon>Staphylococcaceae</taxon>
        <taxon>Staphylococcus</taxon>
    </lineage>
</organism>
<dbReference type="Proteomes" id="UP000017131">
    <property type="component" value="Unassembled WGS sequence"/>
</dbReference>
<feature type="transmembrane region" description="Helical" evidence="8">
    <location>
        <begin position="61"/>
        <end position="83"/>
    </location>
</feature>
<feature type="transmembrane region" description="Helical" evidence="8">
    <location>
        <begin position="298"/>
        <end position="315"/>
    </location>
</feature>
<feature type="transmembrane region" description="Helical" evidence="8">
    <location>
        <begin position="22"/>
        <end position="41"/>
    </location>
</feature>
<evidence type="ECO:0000256" key="5">
    <source>
        <dbReference type="ARBA" id="ARBA00022692"/>
    </source>
</evidence>
<keyword evidence="11" id="KW-1185">Reference proteome</keyword>
<keyword evidence="5 8" id="KW-0812">Transmembrane</keyword>
<sequence>MEHTAMDHTSPTHPGTKIGPKYFLFNLLNGVAIGIVAGLIPNAILGEILKALVPFNPVFTQLLHITTAIQFAVPCLIGALVAYRFKFTPLGIAVVSAASFIGSGAVVFKHNAWVITGIGDLINTMFAAAIASLMILFIGERFGSLNLIILPTFVAVSTGFIALHTLPYVKLVTTAIGNMVNSFTELQPIPMCILISLVYASIVISPISTAALSMAIGIEGLAAGSASIGIAAVEAVLTIGTLRVNRLGVPMTIFLGGVKMMLPNLVRHPIIFLPITTTAAVTGFVASLIGIGGTKESAGFGIIGLVGPINAFRFLDYGDFWLKAILCAVAFFIVPFITAFIAHFVYSKIFKIYDEEIFKFID</sequence>
<feature type="transmembrane region" description="Helical" evidence="8">
    <location>
        <begin position="186"/>
        <end position="208"/>
    </location>
</feature>
<name>A0ABN0PCN1_STASI</name>
<keyword evidence="2" id="KW-0813">Transport</keyword>
<keyword evidence="3" id="KW-1003">Cell membrane</keyword>
<feature type="transmembrane region" description="Helical" evidence="8">
    <location>
        <begin position="114"/>
        <end position="138"/>
    </location>
</feature>
<feature type="transmembrane region" description="Helical" evidence="8">
    <location>
        <begin position="321"/>
        <end position="346"/>
    </location>
</feature>
<evidence type="ECO:0000313" key="10">
    <source>
        <dbReference type="EMBL" id="ERS93383.1"/>
    </source>
</evidence>
<evidence type="ECO:0000256" key="4">
    <source>
        <dbReference type="ARBA" id="ARBA00022597"/>
    </source>
</evidence>
<evidence type="ECO:0000256" key="7">
    <source>
        <dbReference type="ARBA" id="ARBA00023136"/>
    </source>
</evidence>
<feature type="transmembrane region" description="Helical" evidence="8">
    <location>
        <begin position="90"/>
        <end position="108"/>
    </location>
</feature>
<evidence type="ECO:0000256" key="1">
    <source>
        <dbReference type="ARBA" id="ARBA00004651"/>
    </source>
</evidence>